<accession>A0A5C3EKN0</accession>
<gene>
    <name evidence="1" type="ORF">UTRI_10245</name>
</gene>
<evidence type="ECO:0000313" key="1">
    <source>
        <dbReference type="EMBL" id="SPO31098.1"/>
    </source>
</evidence>
<reference evidence="1 2" key="1">
    <citation type="submission" date="2018-03" db="EMBL/GenBank/DDBJ databases">
        <authorList>
            <person name="Guldener U."/>
        </authorList>
    </citation>
    <scope>NUCLEOTIDE SEQUENCE [LARGE SCALE GENOMIC DNA]</scope>
    <source>
        <strain evidence="1 2">NBRC100155</strain>
    </source>
</reference>
<proteinExistence type="predicted"/>
<keyword evidence="2" id="KW-1185">Reference proteome</keyword>
<evidence type="ECO:0000313" key="2">
    <source>
        <dbReference type="Proteomes" id="UP000324022"/>
    </source>
</evidence>
<protein>
    <submittedName>
        <fullName evidence="1">Uncharacterized protein</fullName>
    </submittedName>
</protein>
<dbReference type="EMBL" id="OOIN01000036">
    <property type="protein sequence ID" value="SPO31098.1"/>
    <property type="molecule type" value="Genomic_DNA"/>
</dbReference>
<dbReference type="AlphaFoldDB" id="A0A5C3EKN0"/>
<sequence>MSMKDCNGQISPEGPNQLLNQQHLTVQPPQYPHSESPDYHTDLLHIANKHNILLFAFSLQAWSEQPPPHHNPTSLLHCVSPSHIQPQPGPEESLTLLRALISPEKVEELGDGETQKVAQEPFSPHIIASDASVEETFLTPPSSTAAEENLSEPELFINHQPSSQLESPYRQSDDPFLYSPNHCFDSPRNPWNESTVEKLLEEEQKWHINWDESLPVLQHPSHDEMLQDWFGSNIAEYKFV</sequence>
<name>A0A5C3EKN0_9BASI</name>
<organism evidence="1 2">
    <name type="scientific">Ustilago trichophora</name>
    <dbReference type="NCBI Taxonomy" id="86804"/>
    <lineage>
        <taxon>Eukaryota</taxon>
        <taxon>Fungi</taxon>
        <taxon>Dikarya</taxon>
        <taxon>Basidiomycota</taxon>
        <taxon>Ustilaginomycotina</taxon>
        <taxon>Ustilaginomycetes</taxon>
        <taxon>Ustilaginales</taxon>
        <taxon>Ustilaginaceae</taxon>
        <taxon>Ustilago</taxon>
    </lineage>
</organism>
<dbReference type="Proteomes" id="UP000324022">
    <property type="component" value="Unassembled WGS sequence"/>
</dbReference>